<organism evidence="8 9">
    <name type="scientific">Lacibacterium aquatile</name>
    <dbReference type="NCBI Taxonomy" id="1168082"/>
    <lineage>
        <taxon>Bacteria</taxon>
        <taxon>Pseudomonadati</taxon>
        <taxon>Pseudomonadota</taxon>
        <taxon>Alphaproteobacteria</taxon>
        <taxon>Rhodospirillales</taxon>
        <taxon>Rhodospirillaceae</taxon>
    </lineage>
</organism>
<feature type="transmembrane region" description="Helical" evidence="6">
    <location>
        <begin position="255"/>
        <end position="279"/>
    </location>
</feature>
<reference evidence="9" key="1">
    <citation type="journal article" date="2019" name="Int. J. Syst. Evol. Microbiol.">
        <title>The Global Catalogue of Microorganisms (GCM) 10K type strain sequencing project: providing services to taxonomists for standard genome sequencing and annotation.</title>
        <authorList>
            <consortium name="The Broad Institute Genomics Platform"/>
            <consortium name="The Broad Institute Genome Sequencing Center for Infectious Disease"/>
            <person name="Wu L."/>
            <person name="Ma J."/>
        </authorList>
    </citation>
    <scope>NUCLEOTIDE SEQUENCE [LARGE SCALE GENOMIC DNA]</scope>
    <source>
        <strain evidence="9">CGMCC 1.19062</strain>
    </source>
</reference>
<dbReference type="SUPFAM" id="SSF103473">
    <property type="entry name" value="MFS general substrate transporter"/>
    <property type="match status" value="1"/>
</dbReference>
<dbReference type="InterPro" id="IPR050189">
    <property type="entry name" value="MFS_Efflux_Transporters"/>
</dbReference>
<comment type="subcellular location">
    <subcellularLocation>
        <location evidence="1">Cell membrane</location>
        <topology evidence="1">Multi-pass membrane protein</topology>
    </subcellularLocation>
</comment>
<feature type="transmembrane region" description="Helical" evidence="6">
    <location>
        <begin position="176"/>
        <end position="199"/>
    </location>
</feature>
<comment type="caution">
    <text evidence="8">The sequence shown here is derived from an EMBL/GenBank/DDBJ whole genome shotgun (WGS) entry which is preliminary data.</text>
</comment>
<sequence>MSTSTTATQSSPHAPLSPTARALVEVALAMGGFGIGTGEFAIMGLLPNVATGLGVTTPQAGHAISAYALGVVVGAPIIAVLAAKLTRRHLLLLLMAIFAVGNLVSAFAPGYLSFVFLRFLTGLPHGAYFGVAALVAASMVAPNRRTQAVARVMTGLTIATLVGTPVATWFGQELSWRLAFGIVGGIGILTVALIWFFLPQDKVRPGASPLRELAAFKRKSIWLTLGVGAVGFGGFFSVFSYIASTATEVAMMPTYLVPMIMTLFGLGCVLGNLAGAWLADKSLMKTIGGTLIWSAFFQTLLWLTASNPYALSACVFLCGCGIAIGPALQIRLMDVAADSQTLAAALNHSGFNIANALGAWLGGLAITAGYGFASTGWVGALLAVAGMGVFALAVQDDRRRKTAIRV</sequence>
<proteinExistence type="predicted"/>
<accession>A0ABW5DN37</accession>
<dbReference type="EMBL" id="JBHUIP010000003">
    <property type="protein sequence ID" value="MFD2261911.1"/>
    <property type="molecule type" value="Genomic_DNA"/>
</dbReference>
<dbReference type="Gene3D" id="1.20.1250.20">
    <property type="entry name" value="MFS general substrate transporter like domains"/>
    <property type="match status" value="2"/>
</dbReference>
<keyword evidence="9" id="KW-1185">Reference proteome</keyword>
<dbReference type="RefSeq" id="WP_379874825.1">
    <property type="nucleotide sequence ID" value="NZ_JBHUIP010000003.1"/>
</dbReference>
<evidence type="ECO:0000256" key="5">
    <source>
        <dbReference type="ARBA" id="ARBA00023136"/>
    </source>
</evidence>
<dbReference type="PROSITE" id="PS50850">
    <property type="entry name" value="MFS"/>
    <property type="match status" value="1"/>
</dbReference>
<keyword evidence="5 6" id="KW-0472">Membrane</keyword>
<feature type="transmembrane region" description="Helical" evidence="6">
    <location>
        <begin position="123"/>
        <end position="141"/>
    </location>
</feature>
<dbReference type="InterPro" id="IPR020846">
    <property type="entry name" value="MFS_dom"/>
</dbReference>
<name>A0ABW5DN37_9PROT</name>
<evidence type="ECO:0000256" key="4">
    <source>
        <dbReference type="ARBA" id="ARBA00022989"/>
    </source>
</evidence>
<protein>
    <submittedName>
        <fullName evidence="8">MFS transporter</fullName>
    </submittedName>
</protein>
<feature type="transmembrane region" description="Helical" evidence="6">
    <location>
        <begin position="220"/>
        <end position="243"/>
    </location>
</feature>
<evidence type="ECO:0000256" key="6">
    <source>
        <dbReference type="SAM" id="Phobius"/>
    </source>
</evidence>
<evidence type="ECO:0000313" key="9">
    <source>
        <dbReference type="Proteomes" id="UP001597295"/>
    </source>
</evidence>
<gene>
    <name evidence="8" type="ORF">ACFSM5_03365</name>
</gene>
<dbReference type="Proteomes" id="UP001597295">
    <property type="component" value="Unassembled WGS sequence"/>
</dbReference>
<dbReference type="PANTHER" id="PTHR43124">
    <property type="entry name" value="PURINE EFFLUX PUMP PBUE"/>
    <property type="match status" value="1"/>
</dbReference>
<feature type="transmembrane region" description="Helical" evidence="6">
    <location>
        <begin position="376"/>
        <end position="394"/>
    </location>
</feature>
<dbReference type="Pfam" id="PF07690">
    <property type="entry name" value="MFS_1"/>
    <property type="match status" value="1"/>
</dbReference>
<feature type="transmembrane region" description="Helical" evidence="6">
    <location>
        <begin position="90"/>
        <end position="117"/>
    </location>
</feature>
<dbReference type="InterPro" id="IPR036259">
    <property type="entry name" value="MFS_trans_sf"/>
</dbReference>
<evidence type="ECO:0000256" key="3">
    <source>
        <dbReference type="ARBA" id="ARBA00022692"/>
    </source>
</evidence>
<feature type="transmembrane region" description="Helical" evidence="6">
    <location>
        <begin position="64"/>
        <end position="83"/>
    </location>
</feature>
<feature type="transmembrane region" description="Helical" evidence="6">
    <location>
        <begin position="148"/>
        <end position="170"/>
    </location>
</feature>
<feature type="transmembrane region" description="Helical" evidence="6">
    <location>
        <begin position="22"/>
        <end position="44"/>
    </location>
</feature>
<keyword evidence="4 6" id="KW-1133">Transmembrane helix</keyword>
<dbReference type="InterPro" id="IPR011701">
    <property type="entry name" value="MFS"/>
</dbReference>
<dbReference type="PANTHER" id="PTHR43124:SF3">
    <property type="entry name" value="CHLORAMPHENICOL EFFLUX PUMP RV0191"/>
    <property type="match status" value="1"/>
</dbReference>
<feature type="transmembrane region" description="Helical" evidence="6">
    <location>
        <begin position="309"/>
        <end position="328"/>
    </location>
</feature>
<keyword evidence="3 6" id="KW-0812">Transmembrane</keyword>
<keyword evidence="2" id="KW-1003">Cell membrane</keyword>
<feature type="domain" description="Major facilitator superfamily (MFS) profile" evidence="7">
    <location>
        <begin position="24"/>
        <end position="398"/>
    </location>
</feature>
<feature type="transmembrane region" description="Helical" evidence="6">
    <location>
        <begin position="286"/>
        <end position="303"/>
    </location>
</feature>
<feature type="transmembrane region" description="Helical" evidence="6">
    <location>
        <begin position="349"/>
        <end position="370"/>
    </location>
</feature>
<evidence type="ECO:0000313" key="8">
    <source>
        <dbReference type="EMBL" id="MFD2261911.1"/>
    </source>
</evidence>
<evidence type="ECO:0000256" key="2">
    <source>
        <dbReference type="ARBA" id="ARBA00022475"/>
    </source>
</evidence>
<evidence type="ECO:0000256" key="1">
    <source>
        <dbReference type="ARBA" id="ARBA00004651"/>
    </source>
</evidence>
<dbReference type="CDD" id="cd17324">
    <property type="entry name" value="MFS_NepI_like"/>
    <property type="match status" value="1"/>
</dbReference>
<evidence type="ECO:0000259" key="7">
    <source>
        <dbReference type="PROSITE" id="PS50850"/>
    </source>
</evidence>